<evidence type="ECO:0000313" key="1">
    <source>
        <dbReference type="Proteomes" id="UP000095282"/>
    </source>
</evidence>
<reference evidence="2" key="1">
    <citation type="submission" date="2016-11" db="UniProtKB">
        <authorList>
            <consortium name="WormBaseParasite"/>
        </authorList>
    </citation>
    <scope>IDENTIFICATION</scope>
</reference>
<organism evidence="1 2">
    <name type="scientific">Caenorhabditis tropicalis</name>
    <dbReference type="NCBI Taxonomy" id="1561998"/>
    <lineage>
        <taxon>Eukaryota</taxon>
        <taxon>Metazoa</taxon>
        <taxon>Ecdysozoa</taxon>
        <taxon>Nematoda</taxon>
        <taxon>Chromadorea</taxon>
        <taxon>Rhabditida</taxon>
        <taxon>Rhabditina</taxon>
        <taxon>Rhabditomorpha</taxon>
        <taxon>Rhabditoidea</taxon>
        <taxon>Rhabditidae</taxon>
        <taxon>Peloderinae</taxon>
        <taxon>Caenorhabditis</taxon>
    </lineage>
</organism>
<evidence type="ECO:0000313" key="2">
    <source>
        <dbReference type="WBParaSite" id="Csp11.Scaffold629.g7949.t1"/>
    </source>
</evidence>
<dbReference type="WBParaSite" id="Csp11.Scaffold629.g7949.t1">
    <property type="protein sequence ID" value="Csp11.Scaffold629.g7949.t1"/>
    <property type="gene ID" value="Csp11.Scaffold629.g7949"/>
</dbReference>
<dbReference type="Proteomes" id="UP000095282">
    <property type="component" value="Unplaced"/>
</dbReference>
<accession>A0A1I7UCI6</accession>
<sequence>MNLSDNNLEMTRRGMEEGDFWKVNCYTRPGISDSDDAPAPFFIVVSAIRRLQFPTDLYVVDTFVRN</sequence>
<proteinExistence type="predicted"/>
<dbReference type="AlphaFoldDB" id="A0A1I7UCI6"/>
<keyword evidence="1" id="KW-1185">Reference proteome</keyword>
<protein>
    <submittedName>
        <fullName evidence="2">Uncharacterized protein</fullName>
    </submittedName>
</protein>
<name>A0A1I7UCI6_9PELO</name>